<dbReference type="EMBL" id="JAERTY010000008">
    <property type="protein sequence ID" value="MBL1409885.1"/>
    <property type="molecule type" value="Genomic_DNA"/>
</dbReference>
<keyword evidence="4" id="KW-0676">Redox-active center</keyword>
<dbReference type="Pfam" id="PF14289">
    <property type="entry name" value="DUF4369"/>
    <property type="match status" value="1"/>
</dbReference>
<comment type="caution">
    <text evidence="6">The sequence shown here is derived from an EMBL/GenBank/DDBJ whole genome shotgun (WGS) entry which is preliminary data.</text>
</comment>
<gene>
    <name evidence="6" type="ORF">JKG61_14080</name>
</gene>
<dbReference type="InterPro" id="IPR013766">
    <property type="entry name" value="Thioredoxin_domain"/>
</dbReference>
<feature type="domain" description="Thioredoxin" evidence="5">
    <location>
        <begin position="229"/>
        <end position="369"/>
    </location>
</feature>
<organism evidence="6 7">
    <name type="scientific">Sphingobacterium faecale</name>
    <dbReference type="NCBI Taxonomy" id="2803775"/>
    <lineage>
        <taxon>Bacteria</taxon>
        <taxon>Pseudomonadati</taxon>
        <taxon>Bacteroidota</taxon>
        <taxon>Sphingobacteriia</taxon>
        <taxon>Sphingobacteriales</taxon>
        <taxon>Sphingobacteriaceae</taxon>
        <taxon>Sphingobacterium</taxon>
    </lineage>
</organism>
<protein>
    <submittedName>
        <fullName evidence="6">Redoxin domain-containing protein</fullName>
    </submittedName>
</protein>
<dbReference type="SUPFAM" id="SSF52833">
    <property type="entry name" value="Thioredoxin-like"/>
    <property type="match status" value="1"/>
</dbReference>
<evidence type="ECO:0000313" key="7">
    <source>
        <dbReference type="Proteomes" id="UP000625283"/>
    </source>
</evidence>
<evidence type="ECO:0000259" key="5">
    <source>
        <dbReference type="PROSITE" id="PS51352"/>
    </source>
</evidence>
<dbReference type="Gene3D" id="3.40.30.10">
    <property type="entry name" value="Glutaredoxin"/>
    <property type="match status" value="1"/>
</dbReference>
<dbReference type="Pfam" id="PF00578">
    <property type="entry name" value="AhpC-TSA"/>
    <property type="match status" value="1"/>
</dbReference>
<evidence type="ECO:0000256" key="4">
    <source>
        <dbReference type="ARBA" id="ARBA00023284"/>
    </source>
</evidence>
<name>A0ABS1R6F2_9SPHI</name>
<evidence type="ECO:0000256" key="1">
    <source>
        <dbReference type="ARBA" id="ARBA00004196"/>
    </source>
</evidence>
<proteinExistence type="predicted"/>
<keyword evidence="7" id="KW-1185">Reference proteome</keyword>
<comment type="subcellular location">
    <subcellularLocation>
        <location evidence="1">Cell envelope</location>
    </subcellularLocation>
</comment>
<keyword evidence="3" id="KW-1015">Disulfide bond</keyword>
<dbReference type="InterPro" id="IPR000866">
    <property type="entry name" value="AhpC/TSA"/>
</dbReference>
<accession>A0ABS1R6F2</accession>
<evidence type="ECO:0000256" key="2">
    <source>
        <dbReference type="ARBA" id="ARBA00022748"/>
    </source>
</evidence>
<dbReference type="InterPro" id="IPR050553">
    <property type="entry name" value="Thioredoxin_ResA/DsbE_sf"/>
</dbReference>
<reference evidence="6 7" key="1">
    <citation type="submission" date="2021-01" db="EMBL/GenBank/DDBJ databases">
        <title>C459-1 draft genome sequence.</title>
        <authorList>
            <person name="Zhang X.-F."/>
        </authorList>
    </citation>
    <scope>NUCLEOTIDE SEQUENCE [LARGE SCALE GENOMIC DNA]</scope>
    <source>
        <strain evidence="7">C459-1</strain>
    </source>
</reference>
<dbReference type="PANTHER" id="PTHR42852">
    <property type="entry name" value="THIOL:DISULFIDE INTERCHANGE PROTEIN DSBE"/>
    <property type="match status" value="1"/>
</dbReference>
<evidence type="ECO:0000313" key="6">
    <source>
        <dbReference type="EMBL" id="MBL1409885.1"/>
    </source>
</evidence>
<dbReference type="RefSeq" id="WP_202103601.1">
    <property type="nucleotide sequence ID" value="NZ_JAERTY010000008.1"/>
</dbReference>
<keyword evidence="2" id="KW-0201">Cytochrome c-type biogenesis</keyword>
<evidence type="ECO:0000256" key="3">
    <source>
        <dbReference type="ARBA" id="ARBA00023157"/>
    </source>
</evidence>
<dbReference type="Proteomes" id="UP000625283">
    <property type="component" value="Unassembled WGS sequence"/>
</dbReference>
<dbReference type="InterPro" id="IPR025380">
    <property type="entry name" value="DUF4369"/>
</dbReference>
<sequence length="369" mass="41618">MNRFNVFLFSILGIGLWGCSNNNTISISGEVSNPGNVKVVAFYEGDRKLDSVFLSDQNKFKFEREATQPRLLTLEVGKNRYPVIVSPGEKLQFSSDLKHNPEDYKVDGSGLSSVLKGFAPIKQRKEFLEDSLQGDFVKRMGGKSENEIESLRADYMAQYRKEMASFTTQAVAFAKANHDNLAGFYAMSVLDPDISENELIAYVDTLGELFVDNRTVSQFKEEVAKLRKLAIGQPAPEIIAYTPNNKTVKLSDFRGQYVLVDFWASWCVPCRKENPNIVRLYNSYKDKNFTVLGVSLDNNPGSWMRAVEEDKLEWTNISDLKAWSSDLVLDYRIKAIPASVIVDPSGIIIGKNLRGKDLEVFLKQKLMSN</sequence>
<dbReference type="PANTHER" id="PTHR42852:SF6">
    <property type="entry name" value="THIOL:DISULFIDE INTERCHANGE PROTEIN DSBE"/>
    <property type="match status" value="1"/>
</dbReference>
<dbReference type="InterPro" id="IPR036249">
    <property type="entry name" value="Thioredoxin-like_sf"/>
</dbReference>
<dbReference type="InterPro" id="IPR017937">
    <property type="entry name" value="Thioredoxin_CS"/>
</dbReference>
<dbReference type="PROSITE" id="PS51352">
    <property type="entry name" value="THIOREDOXIN_2"/>
    <property type="match status" value="1"/>
</dbReference>
<dbReference type="CDD" id="cd02966">
    <property type="entry name" value="TlpA_like_family"/>
    <property type="match status" value="1"/>
</dbReference>
<dbReference type="PROSITE" id="PS00194">
    <property type="entry name" value="THIOREDOXIN_1"/>
    <property type="match status" value="1"/>
</dbReference>